<dbReference type="EMBL" id="ML736287">
    <property type="protein sequence ID" value="KAE8374351.1"/>
    <property type="molecule type" value="Genomic_DNA"/>
</dbReference>
<gene>
    <name evidence="2" type="ORF">BDV26DRAFT_296055</name>
</gene>
<keyword evidence="3" id="KW-1185">Reference proteome</keyword>
<evidence type="ECO:0000256" key="1">
    <source>
        <dbReference type="SAM" id="SignalP"/>
    </source>
</evidence>
<protein>
    <submittedName>
        <fullName evidence="2">Uncharacterized protein</fullName>
    </submittedName>
</protein>
<evidence type="ECO:0000313" key="2">
    <source>
        <dbReference type="EMBL" id="KAE8374351.1"/>
    </source>
</evidence>
<keyword evidence="1" id="KW-0732">Signal</keyword>
<evidence type="ECO:0000313" key="3">
    <source>
        <dbReference type="Proteomes" id="UP000326198"/>
    </source>
</evidence>
<reference evidence="2 3" key="1">
    <citation type="submission" date="2019-04" db="EMBL/GenBank/DDBJ databases">
        <title>Friends and foes A comparative genomics studyof 23 Aspergillus species from section Flavi.</title>
        <authorList>
            <consortium name="DOE Joint Genome Institute"/>
            <person name="Kjaerbolling I."/>
            <person name="Vesth T."/>
            <person name="Frisvad J.C."/>
            <person name="Nybo J.L."/>
            <person name="Theobald S."/>
            <person name="Kildgaard S."/>
            <person name="Isbrandt T."/>
            <person name="Kuo A."/>
            <person name="Sato A."/>
            <person name="Lyhne E.K."/>
            <person name="Kogle M.E."/>
            <person name="Wiebenga A."/>
            <person name="Kun R.S."/>
            <person name="Lubbers R.J."/>
            <person name="Makela M.R."/>
            <person name="Barry K."/>
            <person name="Chovatia M."/>
            <person name="Clum A."/>
            <person name="Daum C."/>
            <person name="Haridas S."/>
            <person name="He G."/>
            <person name="LaButti K."/>
            <person name="Lipzen A."/>
            <person name="Mondo S."/>
            <person name="Riley R."/>
            <person name="Salamov A."/>
            <person name="Simmons B.A."/>
            <person name="Magnuson J.K."/>
            <person name="Henrissat B."/>
            <person name="Mortensen U.H."/>
            <person name="Larsen T.O."/>
            <person name="Devries R.P."/>
            <person name="Grigoriev I.V."/>
            <person name="Machida M."/>
            <person name="Baker S.E."/>
            <person name="Andersen M.R."/>
        </authorList>
    </citation>
    <scope>NUCLEOTIDE SEQUENCE [LARGE SCALE GENOMIC DNA]</scope>
    <source>
        <strain evidence="2 3">IBT 29228</strain>
    </source>
</reference>
<dbReference type="Proteomes" id="UP000326198">
    <property type="component" value="Unassembled WGS sequence"/>
</dbReference>
<dbReference type="OrthoDB" id="4509606at2759"/>
<dbReference type="AlphaFoldDB" id="A0A5N7AWX5"/>
<sequence length="67" mass="7110">MKFSKVLALALSTASVVHAVPLDQRDAGLEARGCGYKDCDECHLRDNFCVYCDTGGGIGVSSIRSSD</sequence>
<proteinExistence type="predicted"/>
<feature type="chain" id="PRO_5024868481" evidence="1">
    <location>
        <begin position="20"/>
        <end position="67"/>
    </location>
</feature>
<accession>A0A5N7AWX5</accession>
<name>A0A5N7AWX5_9EURO</name>
<feature type="signal peptide" evidence="1">
    <location>
        <begin position="1"/>
        <end position="19"/>
    </location>
</feature>
<organism evidence="2 3">
    <name type="scientific">Aspergillus bertholletiae</name>
    <dbReference type="NCBI Taxonomy" id="1226010"/>
    <lineage>
        <taxon>Eukaryota</taxon>
        <taxon>Fungi</taxon>
        <taxon>Dikarya</taxon>
        <taxon>Ascomycota</taxon>
        <taxon>Pezizomycotina</taxon>
        <taxon>Eurotiomycetes</taxon>
        <taxon>Eurotiomycetidae</taxon>
        <taxon>Eurotiales</taxon>
        <taxon>Aspergillaceae</taxon>
        <taxon>Aspergillus</taxon>
        <taxon>Aspergillus subgen. Circumdati</taxon>
    </lineage>
</organism>